<dbReference type="AlphaFoldDB" id="A0A2P5CFF4"/>
<gene>
    <name evidence="2" type="ORF">PanWU01x14_156780</name>
</gene>
<name>A0A2P5CFF4_PARAD</name>
<keyword evidence="1" id="KW-0812">Transmembrane</keyword>
<accession>A0A2P5CFF4</accession>
<reference evidence="3" key="1">
    <citation type="submission" date="2016-06" db="EMBL/GenBank/DDBJ databases">
        <title>Parallel loss of symbiosis genes in relatives of nitrogen-fixing non-legume Parasponia.</title>
        <authorList>
            <person name="Van Velzen R."/>
            <person name="Holmer R."/>
            <person name="Bu F."/>
            <person name="Rutten L."/>
            <person name="Van Zeijl A."/>
            <person name="Liu W."/>
            <person name="Santuari L."/>
            <person name="Cao Q."/>
            <person name="Sharma T."/>
            <person name="Shen D."/>
            <person name="Roswanjaya Y."/>
            <person name="Wardhani T."/>
            <person name="Kalhor M.S."/>
            <person name="Jansen J."/>
            <person name="Van den Hoogen J."/>
            <person name="Gungor B."/>
            <person name="Hartog M."/>
            <person name="Hontelez J."/>
            <person name="Verver J."/>
            <person name="Yang W.-C."/>
            <person name="Schijlen E."/>
            <person name="Repin R."/>
            <person name="Schilthuizen M."/>
            <person name="Schranz E."/>
            <person name="Heidstra R."/>
            <person name="Miyata K."/>
            <person name="Fedorova E."/>
            <person name="Kohlen W."/>
            <person name="Bisseling T."/>
            <person name="Smit S."/>
            <person name="Geurts R."/>
        </authorList>
    </citation>
    <scope>NUCLEOTIDE SEQUENCE [LARGE SCALE GENOMIC DNA]</scope>
    <source>
        <strain evidence="3">cv. WU1-14</strain>
    </source>
</reference>
<proteinExistence type="predicted"/>
<feature type="transmembrane region" description="Helical" evidence="1">
    <location>
        <begin position="47"/>
        <end position="67"/>
    </location>
</feature>
<dbReference type="OrthoDB" id="1079179at2759"/>
<evidence type="ECO:0000313" key="3">
    <source>
        <dbReference type="Proteomes" id="UP000237105"/>
    </source>
</evidence>
<comment type="caution">
    <text evidence="2">The sequence shown here is derived from an EMBL/GenBank/DDBJ whole genome shotgun (WGS) entry which is preliminary data.</text>
</comment>
<feature type="transmembrane region" description="Helical" evidence="1">
    <location>
        <begin position="20"/>
        <end position="40"/>
    </location>
</feature>
<evidence type="ECO:0000256" key="1">
    <source>
        <dbReference type="SAM" id="Phobius"/>
    </source>
</evidence>
<dbReference type="EMBL" id="JXTB01000136">
    <property type="protein sequence ID" value="PON59783.1"/>
    <property type="molecule type" value="Genomic_DNA"/>
</dbReference>
<organism evidence="2 3">
    <name type="scientific">Parasponia andersonii</name>
    <name type="common">Sponia andersonii</name>
    <dbReference type="NCBI Taxonomy" id="3476"/>
    <lineage>
        <taxon>Eukaryota</taxon>
        <taxon>Viridiplantae</taxon>
        <taxon>Streptophyta</taxon>
        <taxon>Embryophyta</taxon>
        <taxon>Tracheophyta</taxon>
        <taxon>Spermatophyta</taxon>
        <taxon>Magnoliopsida</taxon>
        <taxon>eudicotyledons</taxon>
        <taxon>Gunneridae</taxon>
        <taxon>Pentapetalae</taxon>
        <taxon>rosids</taxon>
        <taxon>fabids</taxon>
        <taxon>Rosales</taxon>
        <taxon>Cannabaceae</taxon>
        <taxon>Parasponia</taxon>
    </lineage>
</organism>
<sequence length="152" mass="17281">LTFSPRAIQSAQPPFGNTPWFAISIVPRSVGIISFIFFRFSIVPRSIGIVSFIFFSIVYEHLVINGIDPTYAVWFRHGEEFSEMDAIEEMETYGAYNLFRATNLDNDGDAAKVLLNQAPRIYHQVDSHGRFNEEETLQIPITGGTTLNRKFN</sequence>
<feature type="non-terminal residue" evidence="2">
    <location>
        <position position="1"/>
    </location>
</feature>
<evidence type="ECO:0000313" key="2">
    <source>
        <dbReference type="EMBL" id="PON59783.1"/>
    </source>
</evidence>
<keyword evidence="3" id="KW-1185">Reference proteome</keyword>
<keyword evidence="1" id="KW-0472">Membrane</keyword>
<keyword evidence="1" id="KW-1133">Transmembrane helix</keyword>
<protein>
    <submittedName>
        <fullName evidence="2">Uncharacterized protein</fullName>
    </submittedName>
</protein>
<dbReference type="Proteomes" id="UP000237105">
    <property type="component" value="Unassembled WGS sequence"/>
</dbReference>